<keyword evidence="2" id="KW-0812">Transmembrane</keyword>
<evidence type="ECO:0000313" key="4">
    <source>
        <dbReference type="Proteomes" id="UP000308197"/>
    </source>
</evidence>
<keyword evidence="2" id="KW-0472">Membrane</keyword>
<evidence type="ECO:0000256" key="1">
    <source>
        <dbReference type="SAM" id="MobiDB-lite"/>
    </source>
</evidence>
<protein>
    <submittedName>
        <fullName evidence="3">Uncharacterized protein</fullName>
    </submittedName>
</protein>
<dbReference type="AlphaFoldDB" id="A0A5C3PGQ1"/>
<evidence type="ECO:0000256" key="2">
    <source>
        <dbReference type="SAM" id="Phobius"/>
    </source>
</evidence>
<feature type="compositionally biased region" description="Basic residues" evidence="1">
    <location>
        <begin position="1"/>
        <end position="24"/>
    </location>
</feature>
<dbReference type="Proteomes" id="UP000308197">
    <property type="component" value="Unassembled WGS sequence"/>
</dbReference>
<feature type="region of interest" description="Disordered" evidence="1">
    <location>
        <begin position="1"/>
        <end position="65"/>
    </location>
</feature>
<gene>
    <name evidence="3" type="ORF">K466DRAFT_52123</name>
</gene>
<keyword evidence="4" id="KW-1185">Reference proteome</keyword>
<keyword evidence="2" id="KW-1133">Transmembrane helix</keyword>
<accession>A0A5C3PGQ1</accession>
<feature type="transmembrane region" description="Helical" evidence="2">
    <location>
        <begin position="140"/>
        <end position="161"/>
    </location>
</feature>
<reference evidence="3 4" key="1">
    <citation type="journal article" date="2019" name="Nat. Ecol. Evol.">
        <title>Megaphylogeny resolves global patterns of mushroom evolution.</title>
        <authorList>
            <person name="Varga T."/>
            <person name="Krizsan K."/>
            <person name="Foldi C."/>
            <person name="Dima B."/>
            <person name="Sanchez-Garcia M."/>
            <person name="Sanchez-Ramirez S."/>
            <person name="Szollosi G.J."/>
            <person name="Szarkandi J.G."/>
            <person name="Papp V."/>
            <person name="Albert L."/>
            <person name="Andreopoulos W."/>
            <person name="Angelini C."/>
            <person name="Antonin V."/>
            <person name="Barry K.W."/>
            <person name="Bougher N.L."/>
            <person name="Buchanan P."/>
            <person name="Buyck B."/>
            <person name="Bense V."/>
            <person name="Catcheside P."/>
            <person name="Chovatia M."/>
            <person name="Cooper J."/>
            <person name="Damon W."/>
            <person name="Desjardin D."/>
            <person name="Finy P."/>
            <person name="Geml J."/>
            <person name="Haridas S."/>
            <person name="Hughes K."/>
            <person name="Justo A."/>
            <person name="Karasinski D."/>
            <person name="Kautmanova I."/>
            <person name="Kiss B."/>
            <person name="Kocsube S."/>
            <person name="Kotiranta H."/>
            <person name="LaButti K.M."/>
            <person name="Lechner B.E."/>
            <person name="Liimatainen K."/>
            <person name="Lipzen A."/>
            <person name="Lukacs Z."/>
            <person name="Mihaltcheva S."/>
            <person name="Morgado L.N."/>
            <person name="Niskanen T."/>
            <person name="Noordeloos M.E."/>
            <person name="Ohm R.A."/>
            <person name="Ortiz-Santana B."/>
            <person name="Ovrebo C."/>
            <person name="Racz N."/>
            <person name="Riley R."/>
            <person name="Savchenko A."/>
            <person name="Shiryaev A."/>
            <person name="Soop K."/>
            <person name="Spirin V."/>
            <person name="Szebenyi C."/>
            <person name="Tomsovsky M."/>
            <person name="Tulloss R.E."/>
            <person name="Uehling J."/>
            <person name="Grigoriev I.V."/>
            <person name="Vagvolgyi C."/>
            <person name="Papp T."/>
            <person name="Martin F.M."/>
            <person name="Miettinen O."/>
            <person name="Hibbett D.S."/>
            <person name="Nagy L.G."/>
        </authorList>
    </citation>
    <scope>NUCLEOTIDE SEQUENCE [LARGE SCALE GENOMIC DNA]</scope>
    <source>
        <strain evidence="3 4">HHB13444</strain>
    </source>
</reference>
<name>A0A5C3PGQ1_9APHY</name>
<organism evidence="3 4">
    <name type="scientific">Polyporus arcularius HHB13444</name>
    <dbReference type="NCBI Taxonomy" id="1314778"/>
    <lineage>
        <taxon>Eukaryota</taxon>
        <taxon>Fungi</taxon>
        <taxon>Dikarya</taxon>
        <taxon>Basidiomycota</taxon>
        <taxon>Agaricomycotina</taxon>
        <taxon>Agaricomycetes</taxon>
        <taxon>Polyporales</taxon>
        <taxon>Polyporaceae</taxon>
        <taxon>Polyporus</taxon>
    </lineage>
</organism>
<dbReference type="EMBL" id="ML211094">
    <property type="protein sequence ID" value="TFK88944.1"/>
    <property type="molecule type" value="Genomic_DNA"/>
</dbReference>
<feature type="compositionally biased region" description="Polar residues" evidence="1">
    <location>
        <begin position="46"/>
        <end position="58"/>
    </location>
</feature>
<dbReference type="InParanoid" id="A0A5C3PGQ1"/>
<evidence type="ECO:0000313" key="3">
    <source>
        <dbReference type="EMBL" id="TFK88944.1"/>
    </source>
</evidence>
<proteinExistence type="predicted"/>
<sequence>MQPRVHLRRGLLRPRSARSPRRRSLPPLMAPLRRGEDARRPRMSRRTGSLAPTASSGLLDSHSPRVMGTVRPALRGKNGTPSSTNDVLRMFRLSTSSQRSEGVYMCGRHALPCLNFPFPESPTHPRTRVFPLYFIRLSPMLFVTCATVNASPSVSIFVFLYPR</sequence>